<evidence type="ECO:0000259" key="2">
    <source>
        <dbReference type="Pfam" id="PF00501"/>
    </source>
</evidence>
<dbReference type="GO" id="GO:0004467">
    <property type="term" value="F:long-chain fatty acid-CoA ligase activity"/>
    <property type="evidence" value="ECO:0007669"/>
    <property type="project" value="UniProtKB-EC"/>
</dbReference>
<evidence type="ECO:0000256" key="1">
    <source>
        <dbReference type="SAM" id="MobiDB-lite"/>
    </source>
</evidence>
<evidence type="ECO:0000313" key="5">
    <source>
        <dbReference type="Proteomes" id="UP001203338"/>
    </source>
</evidence>
<reference evidence="4 5" key="1">
    <citation type="submission" date="2022-05" db="EMBL/GenBank/DDBJ databases">
        <authorList>
            <person name="Park J.-S."/>
        </authorList>
    </citation>
    <scope>NUCLEOTIDE SEQUENCE [LARGE SCALE GENOMIC DNA]</scope>
    <source>
        <strain evidence="4 5">2012CJ34-2</strain>
    </source>
</reference>
<sequence length="517" mass="56895">MRLTKAITRNAQTQPNNISTQNGKRRRTFRETRDRIARYATGLIGLGVKPGERVAVLALNSDYYYETFFAVPWMGAVLVPLNIRWNVKENIYALEDSGSHFLAVDDAFLASAKDIASQSSHEVTLIYIGENETPEGTIGINELTAPLVPPADEYEADDDTLAGIFYTGGTTGFPKGVMISHKAIWTSSITASMSLEIQQTSRYLHAAPMFHMADIAISMASTMTGASHVFIPAFSPEGVVKAVEANNITVTLLVPTMISMMLADPALDNGDLSSLKKIVYGASPITEATLRLAMEKMGHVDFFQAYGQSEMAPLISIMRPEDHDPDGDNPHRLRSAGQAVICADIKIADEDGNTLATGQIGEIVARGPNKMLGYWNKPEETAKALKDGWVYTGDAGYLDDDGYLYLVDRVKDMIITGGENVFSVEVENAVARHDAVHEVVVIGVPCEQWGEKVHAIVRLMPDAQIDEDELIEHCRDWIAGYKCPRSVEFQEDPFPTTGAGKIRKVDIREKYWETEEA</sequence>
<name>A0ABT0PKM5_9GAMM</name>
<feature type="compositionally biased region" description="Polar residues" evidence="1">
    <location>
        <begin position="7"/>
        <end position="22"/>
    </location>
</feature>
<dbReference type="SUPFAM" id="SSF56801">
    <property type="entry name" value="Acetyl-CoA synthetase-like"/>
    <property type="match status" value="1"/>
</dbReference>
<protein>
    <submittedName>
        <fullName evidence="4">Long-chain-fatty-acid--CoA ligase</fullName>
        <ecNumber evidence="4">6.2.1.3</ecNumber>
    </submittedName>
</protein>
<dbReference type="InterPro" id="IPR050237">
    <property type="entry name" value="ATP-dep_AMP-bd_enzyme"/>
</dbReference>
<keyword evidence="4" id="KW-0436">Ligase</keyword>
<proteinExistence type="predicted"/>
<dbReference type="EMBL" id="JAMFLX010000019">
    <property type="protein sequence ID" value="MCL6271003.1"/>
    <property type="molecule type" value="Genomic_DNA"/>
</dbReference>
<dbReference type="Proteomes" id="UP001203338">
    <property type="component" value="Unassembled WGS sequence"/>
</dbReference>
<organism evidence="4 5">
    <name type="scientific">Parendozoicomonas callyspongiae</name>
    <dbReference type="NCBI Taxonomy" id="2942213"/>
    <lineage>
        <taxon>Bacteria</taxon>
        <taxon>Pseudomonadati</taxon>
        <taxon>Pseudomonadota</taxon>
        <taxon>Gammaproteobacteria</taxon>
        <taxon>Oceanospirillales</taxon>
        <taxon>Endozoicomonadaceae</taxon>
        <taxon>Parendozoicomonas</taxon>
    </lineage>
</organism>
<dbReference type="InterPro" id="IPR045851">
    <property type="entry name" value="AMP-bd_C_sf"/>
</dbReference>
<dbReference type="PROSITE" id="PS00455">
    <property type="entry name" value="AMP_BINDING"/>
    <property type="match status" value="1"/>
</dbReference>
<gene>
    <name evidence="4" type="ORF">M3P05_13815</name>
</gene>
<dbReference type="InterPro" id="IPR025110">
    <property type="entry name" value="AMP-bd_C"/>
</dbReference>
<dbReference type="InterPro" id="IPR000873">
    <property type="entry name" value="AMP-dep_synth/lig_dom"/>
</dbReference>
<dbReference type="CDD" id="cd17631">
    <property type="entry name" value="FACL_FadD13-like"/>
    <property type="match status" value="1"/>
</dbReference>
<dbReference type="Gene3D" id="3.30.300.30">
    <property type="match status" value="1"/>
</dbReference>
<dbReference type="InterPro" id="IPR020845">
    <property type="entry name" value="AMP-binding_CS"/>
</dbReference>
<dbReference type="InterPro" id="IPR042099">
    <property type="entry name" value="ANL_N_sf"/>
</dbReference>
<comment type="caution">
    <text evidence="4">The sequence shown here is derived from an EMBL/GenBank/DDBJ whole genome shotgun (WGS) entry which is preliminary data.</text>
</comment>
<dbReference type="PANTHER" id="PTHR43767">
    <property type="entry name" value="LONG-CHAIN-FATTY-ACID--COA LIGASE"/>
    <property type="match status" value="1"/>
</dbReference>
<dbReference type="EC" id="6.2.1.3" evidence="4"/>
<dbReference type="NCBIfam" id="NF004837">
    <property type="entry name" value="PRK06187.1"/>
    <property type="match status" value="1"/>
</dbReference>
<evidence type="ECO:0000313" key="4">
    <source>
        <dbReference type="EMBL" id="MCL6271003.1"/>
    </source>
</evidence>
<dbReference type="Gene3D" id="3.40.50.12780">
    <property type="entry name" value="N-terminal domain of ligase-like"/>
    <property type="match status" value="1"/>
</dbReference>
<feature type="region of interest" description="Disordered" evidence="1">
    <location>
        <begin position="1"/>
        <end position="27"/>
    </location>
</feature>
<evidence type="ECO:0000259" key="3">
    <source>
        <dbReference type="Pfam" id="PF13193"/>
    </source>
</evidence>
<keyword evidence="5" id="KW-1185">Reference proteome</keyword>
<dbReference type="PANTHER" id="PTHR43767:SF1">
    <property type="entry name" value="NONRIBOSOMAL PEPTIDE SYNTHASE PES1 (EUROFUNG)-RELATED"/>
    <property type="match status" value="1"/>
</dbReference>
<dbReference type="Pfam" id="PF13193">
    <property type="entry name" value="AMP-binding_C"/>
    <property type="match status" value="1"/>
</dbReference>
<feature type="domain" description="AMP-binding enzyme C-terminal" evidence="3">
    <location>
        <begin position="425"/>
        <end position="501"/>
    </location>
</feature>
<dbReference type="Pfam" id="PF00501">
    <property type="entry name" value="AMP-binding"/>
    <property type="match status" value="1"/>
</dbReference>
<dbReference type="RefSeq" id="WP_249700328.1">
    <property type="nucleotide sequence ID" value="NZ_JAMFLX010000019.1"/>
</dbReference>
<feature type="domain" description="AMP-dependent synthetase/ligase" evidence="2">
    <location>
        <begin position="8"/>
        <end position="375"/>
    </location>
</feature>
<accession>A0ABT0PKM5</accession>